<evidence type="ECO:0000313" key="2">
    <source>
        <dbReference type="WBParaSite" id="JU765_v2.g19715.t1"/>
    </source>
</evidence>
<dbReference type="WBParaSite" id="JU765_v2.g19715.t1">
    <property type="protein sequence ID" value="JU765_v2.g19715.t1"/>
    <property type="gene ID" value="JU765_v2.g19715"/>
</dbReference>
<reference evidence="2" key="1">
    <citation type="submission" date="2022-11" db="UniProtKB">
        <authorList>
            <consortium name="WormBaseParasite"/>
        </authorList>
    </citation>
    <scope>IDENTIFICATION</scope>
</reference>
<protein>
    <submittedName>
        <fullName evidence="2">Ribulose-phosphate 3-epimerase</fullName>
    </submittedName>
</protein>
<accession>A0AC34QUP3</accession>
<name>A0AC34QUP3_9BILA</name>
<sequence length="86" mass="9219">MTVEPGFGGQKFMSNMMPKVEALRSQFPTLNIQVDGGVSESNIEECAKAGANMIVSGTGVVKAQDPEQVMDKMRQAVENAISQSQN</sequence>
<evidence type="ECO:0000313" key="1">
    <source>
        <dbReference type="Proteomes" id="UP000887576"/>
    </source>
</evidence>
<dbReference type="Proteomes" id="UP000887576">
    <property type="component" value="Unplaced"/>
</dbReference>
<organism evidence="1 2">
    <name type="scientific">Panagrolaimus sp. JU765</name>
    <dbReference type="NCBI Taxonomy" id="591449"/>
    <lineage>
        <taxon>Eukaryota</taxon>
        <taxon>Metazoa</taxon>
        <taxon>Ecdysozoa</taxon>
        <taxon>Nematoda</taxon>
        <taxon>Chromadorea</taxon>
        <taxon>Rhabditida</taxon>
        <taxon>Tylenchina</taxon>
        <taxon>Panagrolaimomorpha</taxon>
        <taxon>Panagrolaimoidea</taxon>
        <taxon>Panagrolaimidae</taxon>
        <taxon>Panagrolaimus</taxon>
    </lineage>
</organism>
<proteinExistence type="predicted"/>